<evidence type="ECO:0000313" key="1">
    <source>
        <dbReference type="EMBL" id="TYA70093.1"/>
    </source>
</evidence>
<dbReference type="Gene3D" id="3.10.20.30">
    <property type="match status" value="1"/>
</dbReference>
<dbReference type="EMBL" id="VSDQ01000729">
    <property type="protein sequence ID" value="TYA70093.1"/>
    <property type="molecule type" value="Genomic_DNA"/>
</dbReference>
<protein>
    <submittedName>
        <fullName evidence="1">Sulfur carrier protein ThiS</fullName>
    </submittedName>
</protein>
<proteinExistence type="predicted"/>
<dbReference type="Pfam" id="PF02597">
    <property type="entry name" value="ThiS"/>
    <property type="match status" value="1"/>
</dbReference>
<accession>A0A5D0HFK7</accession>
<gene>
    <name evidence="1" type="primary">thiS</name>
    <name evidence="1" type="ORF">FUA24_22680</name>
</gene>
<dbReference type="Proteomes" id="UP000323930">
    <property type="component" value="Unassembled WGS sequence"/>
</dbReference>
<evidence type="ECO:0000313" key="2">
    <source>
        <dbReference type="Proteomes" id="UP000323930"/>
    </source>
</evidence>
<dbReference type="PANTHER" id="PTHR34472:SF1">
    <property type="entry name" value="SULFUR CARRIER PROTEIN THIS"/>
    <property type="match status" value="1"/>
</dbReference>
<reference evidence="1 2" key="1">
    <citation type="submission" date="2019-08" db="EMBL/GenBank/DDBJ databases">
        <title>Seonamhaeicola sediminis sp. nov., isolated from marine sediment.</title>
        <authorList>
            <person name="Cao W.R."/>
        </authorList>
    </citation>
    <scope>NUCLEOTIDE SEQUENCE [LARGE SCALE GENOMIC DNA]</scope>
    <source>
        <strain evidence="1 2">B011</strain>
    </source>
</reference>
<name>A0A5D0HFK7_9FLAO</name>
<dbReference type="OrthoDB" id="1525151at2"/>
<dbReference type="AlphaFoldDB" id="A0A5D0HFK7"/>
<dbReference type="RefSeq" id="WP_148545480.1">
    <property type="nucleotide sequence ID" value="NZ_VSDQ01000729.1"/>
</dbReference>
<dbReference type="InterPro" id="IPR012675">
    <property type="entry name" value="Beta-grasp_dom_sf"/>
</dbReference>
<keyword evidence="2" id="KW-1185">Reference proteome</keyword>
<dbReference type="PANTHER" id="PTHR34472">
    <property type="entry name" value="SULFUR CARRIER PROTEIN THIS"/>
    <property type="match status" value="1"/>
</dbReference>
<dbReference type="InterPro" id="IPR010035">
    <property type="entry name" value="Thi_S"/>
</dbReference>
<organism evidence="1 2">
    <name type="scientific">Seonamhaeicola marinus</name>
    <dbReference type="NCBI Taxonomy" id="1912246"/>
    <lineage>
        <taxon>Bacteria</taxon>
        <taxon>Pseudomonadati</taxon>
        <taxon>Bacteroidota</taxon>
        <taxon>Flavobacteriia</taxon>
        <taxon>Flavobacteriales</taxon>
        <taxon>Flavobacteriaceae</taxon>
    </lineage>
</organism>
<comment type="caution">
    <text evidence="1">The sequence shown here is derived from an EMBL/GenBank/DDBJ whole genome shotgun (WGS) entry which is preliminary data.</text>
</comment>
<dbReference type="NCBIfam" id="TIGR01683">
    <property type="entry name" value="thiS"/>
    <property type="match status" value="1"/>
</dbReference>
<dbReference type="InterPro" id="IPR003749">
    <property type="entry name" value="ThiS/MoaD-like"/>
</dbReference>
<dbReference type="SUPFAM" id="SSF54285">
    <property type="entry name" value="MoaD/ThiS"/>
    <property type="match status" value="1"/>
</dbReference>
<sequence>MITITINNQTKEISKAVSVEQLLNDLNQQSQGIAVAVNQSIISRHNWDQEILNDGDDILIIQATQGG</sequence>
<dbReference type="CDD" id="cd00565">
    <property type="entry name" value="Ubl_ThiS"/>
    <property type="match status" value="1"/>
</dbReference>
<dbReference type="InterPro" id="IPR016155">
    <property type="entry name" value="Mopterin_synth/thiamin_S_b"/>
</dbReference>